<evidence type="ECO:0000256" key="2">
    <source>
        <dbReference type="SAM" id="Phobius"/>
    </source>
</evidence>
<name>A0A1I1K2D1_9LACT</name>
<dbReference type="Proteomes" id="UP000199612">
    <property type="component" value="Unassembled WGS sequence"/>
</dbReference>
<sequence length="249" mass="27261">MKKTRANKNNPNTPKNNSKIEKIYYVVIGLLLVILGGLVIFIFANQDDVVTDEEPNGDPESGMVSETDEDNTDEDTATEEGTDEEPAEEDTEEAADEETADQDVDTEAEEATEEAEDEPEENVEDETDEAAEEETEEPAETDEPEEEAADEPSDADINADAPLNDSYNINFSDGSSDRNAIAQNASAVSGISQGDMITWWVGNDGPGRAFTVVSDSGRNTVYRVYLQYGEGEWHITAAEELDSVPSEYR</sequence>
<feature type="compositionally biased region" description="Acidic residues" evidence="1">
    <location>
        <begin position="66"/>
        <end position="154"/>
    </location>
</feature>
<evidence type="ECO:0000256" key="1">
    <source>
        <dbReference type="SAM" id="MobiDB-lite"/>
    </source>
</evidence>
<gene>
    <name evidence="4" type="ORF">SAMN04488102_10917</name>
</gene>
<keyword evidence="2" id="KW-0812">Transmembrane</keyword>
<reference evidence="5" key="1">
    <citation type="submission" date="2016-10" db="EMBL/GenBank/DDBJ databases">
        <authorList>
            <person name="Varghese N."/>
            <person name="Submissions S."/>
        </authorList>
    </citation>
    <scope>NUCLEOTIDE SEQUENCE [LARGE SCALE GENOMIC DNA]</scope>
    <source>
        <strain evidence="5">DSM 23664</strain>
    </source>
</reference>
<dbReference type="AlphaFoldDB" id="A0A1I1K2D1"/>
<keyword evidence="2" id="KW-1133">Transmembrane helix</keyword>
<organism evidence="4 5">
    <name type="scientific">Alkalibacterium subtropicum</name>
    <dbReference type="NCBI Taxonomy" id="753702"/>
    <lineage>
        <taxon>Bacteria</taxon>
        <taxon>Bacillati</taxon>
        <taxon>Bacillota</taxon>
        <taxon>Bacilli</taxon>
        <taxon>Lactobacillales</taxon>
        <taxon>Carnobacteriaceae</taxon>
        <taxon>Alkalibacterium</taxon>
    </lineage>
</organism>
<dbReference type="InterPro" id="IPR009988">
    <property type="entry name" value="DUF1510"/>
</dbReference>
<evidence type="ECO:0000313" key="4">
    <source>
        <dbReference type="EMBL" id="SFC52133.1"/>
    </source>
</evidence>
<feature type="transmembrane region" description="Helical" evidence="2">
    <location>
        <begin position="23"/>
        <end position="44"/>
    </location>
</feature>
<keyword evidence="5" id="KW-1185">Reference proteome</keyword>
<protein>
    <recommendedName>
        <fullName evidence="3">DUF1510 domain-containing protein</fullName>
    </recommendedName>
</protein>
<dbReference type="EMBL" id="FOLT01000009">
    <property type="protein sequence ID" value="SFC52133.1"/>
    <property type="molecule type" value="Genomic_DNA"/>
</dbReference>
<dbReference type="RefSeq" id="WP_091530651.1">
    <property type="nucleotide sequence ID" value="NZ_FOLT01000009.1"/>
</dbReference>
<feature type="domain" description="DUF1510" evidence="3">
    <location>
        <begin position="168"/>
        <end position="241"/>
    </location>
</feature>
<proteinExistence type="predicted"/>
<accession>A0A1I1K2D1</accession>
<dbReference type="OrthoDB" id="2168558at2"/>
<feature type="region of interest" description="Disordered" evidence="1">
    <location>
        <begin position="50"/>
        <end position="162"/>
    </location>
</feature>
<evidence type="ECO:0000313" key="5">
    <source>
        <dbReference type="Proteomes" id="UP000199612"/>
    </source>
</evidence>
<evidence type="ECO:0000259" key="3">
    <source>
        <dbReference type="Pfam" id="PF07423"/>
    </source>
</evidence>
<dbReference type="STRING" id="753702.SAMN04488102_10917"/>
<keyword evidence="2" id="KW-0472">Membrane</keyword>
<dbReference type="Pfam" id="PF07423">
    <property type="entry name" value="DUF1510"/>
    <property type="match status" value="1"/>
</dbReference>